<dbReference type="EMBL" id="JAPMKV010000004">
    <property type="protein sequence ID" value="MCX7445124.1"/>
    <property type="molecule type" value="Genomic_DNA"/>
</dbReference>
<dbReference type="EMBL" id="JAPMKU010000002">
    <property type="protein sequence ID" value="MCX7468451.1"/>
    <property type="molecule type" value="Genomic_DNA"/>
</dbReference>
<organism evidence="3 4">
    <name type="scientific">Corynebacterium pygosceleis</name>
    <dbReference type="NCBI Taxonomy" id="2800406"/>
    <lineage>
        <taxon>Bacteria</taxon>
        <taxon>Bacillati</taxon>
        <taxon>Actinomycetota</taxon>
        <taxon>Actinomycetes</taxon>
        <taxon>Mycobacteriales</taxon>
        <taxon>Corynebacteriaceae</taxon>
        <taxon>Corynebacterium</taxon>
    </lineage>
</organism>
<dbReference type="AlphaFoldDB" id="A0A9Q4C8U4"/>
<dbReference type="PANTHER" id="PTHR10742">
    <property type="entry name" value="FLAVIN MONOAMINE OXIDASE"/>
    <property type="match status" value="1"/>
</dbReference>
<sequence>MNTPGHPDDRRPKVVIIGAGFAGLSAARELETAGFDVVIHEARDRIGGRAWTDTRLGRPLEMGATWVHWHQPHVWSEITRYGAEIVASPFCDTAYWRTGDTVKKGTEDELDGLLARPMAKIFENSHDFFPQPYRPLAILGDDFPASEELKEKFRQADDASVMDAVCTDEFTPEERDLCDGYWSAGYIGNPYEGSALMAKQWAALCDNRLALVDEQTLRFKLVDGMQRLYNGIAGDLDCPIHLNSPVSRVEHTADGARITLESGESESADAVIVTVPVGALCNIEFSPVLRPDMCRVIDRKWNSTGAKIWIKVKGHHSILCYAPSPGPVTVMRSEYFTDDDATILVGFGPDHTAIDLEDPDSARRILDVWNLDLEVIGCTGHDWVADKYSGQAWATLRKGQFIDGWSHFLAPDSRLYFAGADWANGWRGVVVDGALESGISQARAVIRELRGTRTAD</sequence>
<evidence type="ECO:0000259" key="1">
    <source>
        <dbReference type="Pfam" id="PF01593"/>
    </source>
</evidence>
<dbReference type="Pfam" id="PF01593">
    <property type="entry name" value="Amino_oxidase"/>
    <property type="match status" value="1"/>
</dbReference>
<name>A0A9Q4C8U4_9CORY</name>
<dbReference type="Proteomes" id="UP001071478">
    <property type="component" value="Unassembled WGS sequence"/>
</dbReference>
<feature type="domain" description="Amine oxidase" evidence="1">
    <location>
        <begin position="21"/>
        <end position="446"/>
    </location>
</feature>
<dbReference type="RefSeq" id="WP_200252746.1">
    <property type="nucleotide sequence ID" value="NZ_JAENIQ020000001.1"/>
</dbReference>
<dbReference type="InterPro" id="IPR036188">
    <property type="entry name" value="FAD/NAD-bd_sf"/>
</dbReference>
<reference evidence="3" key="1">
    <citation type="submission" date="2022-11" db="EMBL/GenBank/DDBJ databases">
        <title>Corynebacterium sp. isolated from Penguins.</title>
        <authorList>
            <person name="Sedlar K."/>
            <person name="Svec P."/>
        </authorList>
    </citation>
    <scope>NUCLEOTIDE SEQUENCE</scope>
    <source>
        <strain evidence="2">P7003</strain>
        <strain evidence="3">P7374</strain>
    </source>
</reference>
<dbReference type="InterPro" id="IPR002937">
    <property type="entry name" value="Amino_oxidase"/>
</dbReference>
<dbReference type="Gene3D" id="3.50.50.60">
    <property type="entry name" value="FAD/NAD(P)-binding domain"/>
    <property type="match status" value="1"/>
</dbReference>
<dbReference type="Proteomes" id="UP001081709">
    <property type="component" value="Unassembled WGS sequence"/>
</dbReference>
<evidence type="ECO:0000313" key="4">
    <source>
        <dbReference type="Proteomes" id="UP001071478"/>
    </source>
</evidence>
<dbReference type="SUPFAM" id="SSF51905">
    <property type="entry name" value="FAD/NAD(P)-binding domain"/>
    <property type="match status" value="1"/>
</dbReference>
<gene>
    <name evidence="2" type="ORF">OS125_07670</name>
    <name evidence="3" type="ORF">OS129_06130</name>
</gene>
<proteinExistence type="predicted"/>
<comment type="caution">
    <text evidence="3">The sequence shown here is derived from an EMBL/GenBank/DDBJ whole genome shotgun (WGS) entry which is preliminary data.</text>
</comment>
<protein>
    <submittedName>
        <fullName evidence="3">NAD(P)/FAD-dependent oxidoreductase</fullName>
    </submittedName>
</protein>
<evidence type="ECO:0000313" key="5">
    <source>
        <dbReference type="Proteomes" id="UP001081709"/>
    </source>
</evidence>
<dbReference type="PANTHER" id="PTHR10742:SF410">
    <property type="entry name" value="LYSINE-SPECIFIC HISTONE DEMETHYLASE 2"/>
    <property type="match status" value="1"/>
</dbReference>
<dbReference type="InterPro" id="IPR050281">
    <property type="entry name" value="Flavin_monoamine_oxidase"/>
</dbReference>
<keyword evidence="5" id="KW-1185">Reference proteome</keyword>
<evidence type="ECO:0000313" key="2">
    <source>
        <dbReference type="EMBL" id="MCX7445124.1"/>
    </source>
</evidence>
<evidence type="ECO:0000313" key="3">
    <source>
        <dbReference type="EMBL" id="MCX7468451.1"/>
    </source>
</evidence>
<accession>A0A9Q4C8U4</accession>
<dbReference type="GO" id="GO:0016491">
    <property type="term" value="F:oxidoreductase activity"/>
    <property type="evidence" value="ECO:0007669"/>
    <property type="project" value="InterPro"/>
</dbReference>